<keyword evidence="1" id="KW-0732">Signal</keyword>
<organism>
    <name type="scientific">Culex quinquefasciatus</name>
    <name type="common">Southern house mosquito</name>
    <name type="synonym">Culex pungens</name>
    <dbReference type="NCBI Taxonomy" id="7176"/>
    <lineage>
        <taxon>Eukaryota</taxon>
        <taxon>Metazoa</taxon>
        <taxon>Ecdysozoa</taxon>
        <taxon>Arthropoda</taxon>
        <taxon>Hexapoda</taxon>
        <taxon>Insecta</taxon>
        <taxon>Pterygota</taxon>
        <taxon>Neoptera</taxon>
        <taxon>Endopterygota</taxon>
        <taxon>Diptera</taxon>
        <taxon>Nematocera</taxon>
        <taxon>Culicoidea</taxon>
        <taxon>Culicidae</taxon>
        <taxon>Culicinae</taxon>
        <taxon>Culicini</taxon>
        <taxon>Culex</taxon>
        <taxon>Culex</taxon>
    </lineage>
</organism>
<dbReference type="OrthoDB" id="7768313at2759"/>
<accession>B0WKE0</accession>
<dbReference type="VEuPathDB" id="VectorBase:CQUJHB007479"/>
<dbReference type="eggNOG" id="ENOG502TDHH">
    <property type="taxonomic scope" value="Eukaryota"/>
</dbReference>
<keyword evidence="4" id="KW-1185">Reference proteome</keyword>
<dbReference type="KEGG" id="cqu:CpipJ_CPIJ007646"/>
<feature type="chain" id="PRO_5014566782" description="Secreted protein" evidence="1">
    <location>
        <begin position="18"/>
        <end position="159"/>
    </location>
</feature>
<dbReference type="OMA" id="ICAYCFE"/>
<evidence type="ECO:0000313" key="2">
    <source>
        <dbReference type="EMBL" id="EDS29759.1"/>
    </source>
</evidence>
<dbReference type="EMBL" id="DS231971">
    <property type="protein sequence ID" value="EDS29759.1"/>
    <property type="molecule type" value="Genomic_DNA"/>
</dbReference>
<dbReference type="InParanoid" id="B0WKE0"/>
<gene>
    <name evidence="3" type="primary">6039602</name>
    <name evidence="2" type="ORF">CpipJ_CPIJ007646</name>
</gene>
<dbReference type="HOGENOM" id="CLU_1836751_0_0_1"/>
<reference evidence="2" key="1">
    <citation type="submission" date="2007-03" db="EMBL/GenBank/DDBJ databases">
        <title>Annotation of Culex pipiens quinquefasciatus.</title>
        <authorList>
            <consortium name="The Broad Institute Genome Sequencing Platform"/>
            <person name="Atkinson P.W."/>
            <person name="Hemingway J."/>
            <person name="Christensen B.M."/>
            <person name="Higgs S."/>
            <person name="Kodira C."/>
            <person name="Hannick L."/>
            <person name="Megy K."/>
            <person name="O'Leary S."/>
            <person name="Pearson M."/>
            <person name="Haas B.J."/>
            <person name="Mauceli E."/>
            <person name="Wortman J.R."/>
            <person name="Lee N.H."/>
            <person name="Guigo R."/>
            <person name="Stanke M."/>
            <person name="Alvarado L."/>
            <person name="Amedeo P."/>
            <person name="Antoine C.H."/>
            <person name="Arensburger P."/>
            <person name="Bidwell S.L."/>
            <person name="Crawford M."/>
            <person name="Camaro F."/>
            <person name="Devon K."/>
            <person name="Engels R."/>
            <person name="Hammond M."/>
            <person name="Howarth C."/>
            <person name="Koehrsen M."/>
            <person name="Lawson D."/>
            <person name="Montgomery P."/>
            <person name="Nene V."/>
            <person name="Nusbaum C."/>
            <person name="Puiu D."/>
            <person name="Romero-Severson J."/>
            <person name="Severson D.W."/>
            <person name="Shumway M."/>
            <person name="Sisk P."/>
            <person name="Stolte C."/>
            <person name="Zeng Q."/>
            <person name="Eisenstadt E."/>
            <person name="Fraser-Liggett C."/>
            <person name="Strausberg R."/>
            <person name="Galagan J."/>
            <person name="Birren B."/>
            <person name="Collins F.H."/>
        </authorList>
    </citation>
    <scope>NUCLEOTIDE SEQUENCE [LARGE SCALE GENOMIC DNA]</scope>
    <source>
        <strain evidence="2">JHB</strain>
    </source>
</reference>
<evidence type="ECO:0000256" key="1">
    <source>
        <dbReference type="SAM" id="SignalP"/>
    </source>
</evidence>
<protein>
    <recommendedName>
        <fullName evidence="5">Secreted protein</fullName>
    </recommendedName>
</protein>
<dbReference type="EnsemblMetazoa" id="CPIJ007646-RA">
    <property type="protein sequence ID" value="CPIJ007646-PA"/>
    <property type="gene ID" value="CPIJ007646"/>
</dbReference>
<dbReference type="Proteomes" id="UP000002320">
    <property type="component" value="Unassembled WGS sequence"/>
</dbReference>
<evidence type="ECO:0008006" key="5">
    <source>
        <dbReference type="Google" id="ProtNLM"/>
    </source>
</evidence>
<dbReference type="VEuPathDB" id="VectorBase:CPIJ007646"/>
<evidence type="ECO:0000313" key="4">
    <source>
        <dbReference type="Proteomes" id="UP000002320"/>
    </source>
</evidence>
<proteinExistence type="predicted"/>
<reference evidence="3" key="2">
    <citation type="submission" date="2020-05" db="UniProtKB">
        <authorList>
            <consortium name="EnsemblMetazoa"/>
        </authorList>
    </citation>
    <scope>IDENTIFICATION</scope>
    <source>
        <strain evidence="3">JHB</strain>
    </source>
</reference>
<feature type="signal peptide" evidence="1">
    <location>
        <begin position="1"/>
        <end position="17"/>
    </location>
</feature>
<sequence length="159" mass="17619">MMRSIWAFVLFVKLIEGLPATSSRCELGFEEVLTGRHCDYFAVGPQALLDSYCSWDNQLSHGITQKFCCLGVCAFCFSDVNRSYESQFDESEGTTSFRTTDYYWRTTTAAPSFGSFREIVSAKLAEMMEQIEETTTSGDMLANGMSSSKMAVGGTTTSD</sequence>
<evidence type="ECO:0000313" key="3">
    <source>
        <dbReference type="EnsemblMetazoa" id="CPIJ007646-PA"/>
    </source>
</evidence>
<name>B0WKE0_CULQU</name>
<dbReference type="AlphaFoldDB" id="B0WKE0"/>